<evidence type="ECO:0000256" key="1">
    <source>
        <dbReference type="ARBA" id="ARBA00023015"/>
    </source>
</evidence>
<keyword evidence="7" id="KW-1185">Reference proteome</keyword>
<dbReference type="Pfam" id="PF17754">
    <property type="entry name" value="TetR_C_14"/>
    <property type="match status" value="1"/>
</dbReference>
<dbReference type="RefSeq" id="WP_282541209.1">
    <property type="nucleotide sequence ID" value="NZ_JASCIQ010000004.1"/>
</dbReference>
<dbReference type="PANTHER" id="PTHR30055">
    <property type="entry name" value="HTH-TYPE TRANSCRIPTIONAL REGULATOR RUTR"/>
    <property type="match status" value="1"/>
</dbReference>
<keyword evidence="3" id="KW-0804">Transcription</keyword>
<name>A0ABT6S5F8_9ACTN</name>
<evidence type="ECO:0000256" key="2">
    <source>
        <dbReference type="ARBA" id="ARBA00023125"/>
    </source>
</evidence>
<proteinExistence type="predicted"/>
<feature type="DNA-binding region" description="H-T-H motif" evidence="4">
    <location>
        <begin position="33"/>
        <end position="52"/>
    </location>
</feature>
<evidence type="ECO:0000313" key="6">
    <source>
        <dbReference type="EMBL" id="MDI3403260.1"/>
    </source>
</evidence>
<sequence>MRALKQDRAEQTRQRLLRAAAEVFDELGYAGTSVTKIVQRAGVTPGAMYFHFKSKDDLARAVIRAMPDTVLPLTEGSGLQHLVDVILVWSQQLQHNPMMRAGVRLVVEQSAFGQSDASSFRDWERILTESLVKAQELGQLRDSVVPEEVAQLVLGATTGIQQYSLIASGRQDLPQRVESLFRILVSGIAPEEVADMIDASVERGIRLYEAGPQ</sequence>
<dbReference type="SUPFAM" id="SSF48498">
    <property type="entry name" value="Tetracyclin repressor-like, C-terminal domain"/>
    <property type="match status" value="1"/>
</dbReference>
<comment type="caution">
    <text evidence="6">The sequence shown here is derived from an EMBL/GenBank/DDBJ whole genome shotgun (WGS) entry which is preliminary data.</text>
</comment>
<dbReference type="PROSITE" id="PS50977">
    <property type="entry name" value="HTH_TETR_2"/>
    <property type="match status" value="1"/>
</dbReference>
<organism evidence="6 7">
    <name type="scientific">Streptomyces cavernicola</name>
    <dbReference type="NCBI Taxonomy" id="3043613"/>
    <lineage>
        <taxon>Bacteria</taxon>
        <taxon>Bacillati</taxon>
        <taxon>Actinomycetota</taxon>
        <taxon>Actinomycetes</taxon>
        <taxon>Kitasatosporales</taxon>
        <taxon>Streptomycetaceae</taxon>
        <taxon>Streptomyces</taxon>
    </lineage>
</organism>
<dbReference type="NCBIfam" id="NF041196">
    <property type="entry name" value="ScbR_bind_reg"/>
    <property type="match status" value="1"/>
</dbReference>
<dbReference type="EMBL" id="JASCIQ010000004">
    <property type="protein sequence ID" value="MDI3403260.1"/>
    <property type="molecule type" value="Genomic_DNA"/>
</dbReference>
<accession>A0ABT6S5F8</accession>
<protein>
    <submittedName>
        <fullName evidence="6">ScbR family autoregulator-binding transcription factor</fullName>
    </submittedName>
</protein>
<evidence type="ECO:0000259" key="5">
    <source>
        <dbReference type="PROSITE" id="PS50977"/>
    </source>
</evidence>
<dbReference type="InterPro" id="IPR001647">
    <property type="entry name" value="HTH_TetR"/>
</dbReference>
<evidence type="ECO:0000256" key="4">
    <source>
        <dbReference type="PROSITE-ProRule" id="PRU00335"/>
    </source>
</evidence>
<dbReference type="InterPro" id="IPR023772">
    <property type="entry name" value="DNA-bd_HTH_TetR-type_CS"/>
</dbReference>
<dbReference type="InterPro" id="IPR050109">
    <property type="entry name" value="HTH-type_TetR-like_transc_reg"/>
</dbReference>
<dbReference type="InterPro" id="IPR047923">
    <property type="entry name" value="ArpA-like"/>
</dbReference>
<gene>
    <name evidence="6" type="ORF">QIS96_05405</name>
</gene>
<keyword evidence="1" id="KW-0805">Transcription regulation</keyword>
<dbReference type="InterPro" id="IPR041347">
    <property type="entry name" value="MftR_C"/>
</dbReference>
<dbReference type="PROSITE" id="PS01081">
    <property type="entry name" value="HTH_TETR_1"/>
    <property type="match status" value="1"/>
</dbReference>
<dbReference type="InterPro" id="IPR009057">
    <property type="entry name" value="Homeodomain-like_sf"/>
</dbReference>
<dbReference type="Gene3D" id="1.10.357.10">
    <property type="entry name" value="Tetracycline Repressor, domain 2"/>
    <property type="match status" value="1"/>
</dbReference>
<keyword evidence="2 4" id="KW-0238">DNA-binding</keyword>
<reference evidence="6 7" key="1">
    <citation type="submission" date="2023-05" db="EMBL/GenBank/DDBJ databases">
        <title>Draft genome sequence of Streptomyces sp. B-S-A6 isolated from a cave soil in Thailand.</title>
        <authorList>
            <person name="Chamroensaksri N."/>
            <person name="Muangham S."/>
        </authorList>
    </citation>
    <scope>NUCLEOTIDE SEQUENCE [LARGE SCALE GENOMIC DNA]</scope>
    <source>
        <strain evidence="6 7">B-S-A6</strain>
    </source>
</reference>
<evidence type="ECO:0000256" key="3">
    <source>
        <dbReference type="ARBA" id="ARBA00023163"/>
    </source>
</evidence>
<dbReference type="Pfam" id="PF00440">
    <property type="entry name" value="TetR_N"/>
    <property type="match status" value="1"/>
</dbReference>
<dbReference type="InterPro" id="IPR036271">
    <property type="entry name" value="Tet_transcr_reg_TetR-rel_C_sf"/>
</dbReference>
<dbReference type="PANTHER" id="PTHR30055:SF234">
    <property type="entry name" value="HTH-TYPE TRANSCRIPTIONAL REGULATOR BETI"/>
    <property type="match status" value="1"/>
</dbReference>
<feature type="domain" description="HTH tetR-type" evidence="5">
    <location>
        <begin position="10"/>
        <end position="70"/>
    </location>
</feature>
<dbReference type="PRINTS" id="PR00455">
    <property type="entry name" value="HTHTETR"/>
</dbReference>
<dbReference type="Proteomes" id="UP001223978">
    <property type="component" value="Unassembled WGS sequence"/>
</dbReference>
<evidence type="ECO:0000313" key="7">
    <source>
        <dbReference type="Proteomes" id="UP001223978"/>
    </source>
</evidence>
<dbReference type="SUPFAM" id="SSF46689">
    <property type="entry name" value="Homeodomain-like"/>
    <property type="match status" value="1"/>
</dbReference>